<protein>
    <submittedName>
        <fullName evidence="1">Uncharacterized protein</fullName>
    </submittedName>
</protein>
<gene>
    <name evidence="1" type="ORF">HPB48_019565</name>
</gene>
<accession>A0A9J6GKF0</accession>
<keyword evidence="2" id="KW-1185">Reference proteome</keyword>
<comment type="caution">
    <text evidence="1">The sequence shown here is derived from an EMBL/GenBank/DDBJ whole genome shotgun (WGS) entry which is preliminary data.</text>
</comment>
<dbReference type="VEuPathDB" id="VectorBase:HLOH_063579"/>
<reference evidence="1 2" key="1">
    <citation type="journal article" date="2020" name="Cell">
        <title>Large-Scale Comparative Analyses of Tick Genomes Elucidate Their Genetic Diversity and Vector Capacities.</title>
        <authorList>
            <consortium name="Tick Genome and Microbiome Consortium (TIGMIC)"/>
            <person name="Jia N."/>
            <person name="Wang J."/>
            <person name="Shi W."/>
            <person name="Du L."/>
            <person name="Sun Y."/>
            <person name="Zhan W."/>
            <person name="Jiang J.F."/>
            <person name="Wang Q."/>
            <person name="Zhang B."/>
            <person name="Ji P."/>
            <person name="Bell-Sakyi L."/>
            <person name="Cui X.M."/>
            <person name="Yuan T.T."/>
            <person name="Jiang B.G."/>
            <person name="Yang W.F."/>
            <person name="Lam T.T."/>
            <person name="Chang Q.C."/>
            <person name="Ding S.J."/>
            <person name="Wang X.J."/>
            <person name="Zhu J.G."/>
            <person name="Ruan X.D."/>
            <person name="Zhao L."/>
            <person name="Wei J.T."/>
            <person name="Ye R.Z."/>
            <person name="Que T.C."/>
            <person name="Du C.H."/>
            <person name="Zhou Y.H."/>
            <person name="Cheng J.X."/>
            <person name="Dai P.F."/>
            <person name="Guo W.B."/>
            <person name="Han X.H."/>
            <person name="Huang E.J."/>
            <person name="Li L.F."/>
            <person name="Wei W."/>
            <person name="Gao Y.C."/>
            <person name="Liu J.Z."/>
            <person name="Shao H.Z."/>
            <person name="Wang X."/>
            <person name="Wang C.C."/>
            <person name="Yang T.C."/>
            <person name="Huo Q.B."/>
            <person name="Li W."/>
            <person name="Chen H.Y."/>
            <person name="Chen S.E."/>
            <person name="Zhou L.G."/>
            <person name="Ni X.B."/>
            <person name="Tian J.H."/>
            <person name="Sheng Y."/>
            <person name="Liu T."/>
            <person name="Pan Y.S."/>
            <person name="Xia L.Y."/>
            <person name="Li J."/>
            <person name="Zhao F."/>
            <person name="Cao W.C."/>
        </authorList>
    </citation>
    <scope>NUCLEOTIDE SEQUENCE [LARGE SCALE GENOMIC DNA]</scope>
    <source>
        <strain evidence="1">HaeL-2018</strain>
    </source>
</reference>
<organism evidence="1 2">
    <name type="scientific">Haemaphysalis longicornis</name>
    <name type="common">Bush tick</name>
    <dbReference type="NCBI Taxonomy" id="44386"/>
    <lineage>
        <taxon>Eukaryota</taxon>
        <taxon>Metazoa</taxon>
        <taxon>Ecdysozoa</taxon>
        <taxon>Arthropoda</taxon>
        <taxon>Chelicerata</taxon>
        <taxon>Arachnida</taxon>
        <taxon>Acari</taxon>
        <taxon>Parasitiformes</taxon>
        <taxon>Ixodida</taxon>
        <taxon>Ixodoidea</taxon>
        <taxon>Ixodidae</taxon>
        <taxon>Haemaphysalinae</taxon>
        <taxon>Haemaphysalis</taxon>
    </lineage>
</organism>
<name>A0A9J6GKF0_HAELO</name>
<dbReference type="Proteomes" id="UP000821853">
    <property type="component" value="Chromosome 5"/>
</dbReference>
<sequence length="79" mass="9042">MPGVLYRCTFANTTMRERETMRYRLREMRCEMIQMVEISNPKIDIALPQLLRLGTHLCIIAQHATAAMPPHTLPAFVAA</sequence>
<evidence type="ECO:0000313" key="2">
    <source>
        <dbReference type="Proteomes" id="UP000821853"/>
    </source>
</evidence>
<proteinExistence type="predicted"/>
<dbReference type="EMBL" id="JABSTR010000007">
    <property type="protein sequence ID" value="KAH9376029.1"/>
    <property type="molecule type" value="Genomic_DNA"/>
</dbReference>
<dbReference type="AlphaFoldDB" id="A0A9J6GKF0"/>
<evidence type="ECO:0000313" key="1">
    <source>
        <dbReference type="EMBL" id="KAH9376029.1"/>
    </source>
</evidence>